<evidence type="ECO:0000313" key="1">
    <source>
        <dbReference type="EMBL" id="KKK52098.1"/>
    </source>
</evidence>
<dbReference type="EMBL" id="LAZR01067192">
    <property type="protein sequence ID" value="KKK52098.1"/>
    <property type="molecule type" value="Genomic_DNA"/>
</dbReference>
<reference evidence="1" key="1">
    <citation type="journal article" date="2015" name="Nature">
        <title>Complex archaea that bridge the gap between prokaryotes and eukaryotes.</title>
        <authorList>
            <person name="Spang A."/>
            <person name="Saw J.H."/>
            <person name="Jorgensen S.L."/>
            <person name="Zaremba-Niedzwiedzka K."/>
            <person name="Martijn J."/>
            <person name="Lind A.E."/>
            <person name="van Eijk R."/>
            <person name="Schleper C."/>
            <person name="Guy L."/>
            <person name="Ettema T.J."/>
        </authorList>
    </citation>
    <scope>NUCLEOTIDE SEQUENCE</scope>
</reference>
<name>A0A0F8W667_9ZZZZ</name>
<proteinExistence type="predicted"/>
<protein>
    <submittedName>
        <fullName evidence="1">Uncharacterized protein</fullName>
    </submittedName>
</protein>
<dbReference type="AlphaFoldDB" id="A0A0F8W667"/>
<feature type="non-terminal residue" evidence="1">
    <location>
        <position position="57"/>
    </location>
</feature>
<sequence>MDVRQSSRMNWCELRDHHMEFAGMVTREVADVVSYSYKLINAVQESIDDLLEITTSP</sequence>
<gene>
    <name evidence="1" type="ORF">LCGC14_3108320</name>
</gene>
<organism evidence="1">
    <name type="scientific">marine sediment metagenome</name>
    <dbReference type="NCBI Taxonomy" id="412755"/>
    <lineage>
        <taxon>unclassified sequences</taxon>
        <taxon>metagenomes</taxon>
        <taxon>ecological metagenomes</taxon>
    </lineage>
</organism>
<comment type="caution">
    <text evidence="1">The sequence shown here is derived from an EMBL/GenBank/DDBJ whole genome shotgun (WGS) entry which is preliminary data.</text>
</comment>
<accession>A0A0F8W667</accession>